<feature type="compositionally biased region" description="Low complexity" evidence="1">
    <location>
        <begin position="399"/>
        <end position="413"/>
    </location>
</feature>
<proteinExistence type="predicted"/>
<feature type="region of interest" description="Disordered" evidence="1">
    <location>
        <begin position="1"/>
        <end position="90"/>
    </location>
</feature>
<comment type="caution">
    <text evidence="2">The sequence shown here is derived from an EMBL/GenBank/DDBJ whole genome shotgun (WGS) entry which is preliminary data.</text>
</comment>
<feature type="region of interest" description="Disordered" evidence="1">
    <location>
        <begin position="164"/>
        <end position="195"/>
    </location>
</feature>
<feature type="compositionally biased region" description="Gly residues" evidence="1">
    <location>
        <begin position="233"/>
        <end position="243"/>
    </location>
</feature>
<feature type="region of interest" description="Disordered" evidence="1">
    <location>
        <begin position="281"/>
        <end position="328"/>
    </location>
</feature>
<feature type="compositionally biased region" description="Basic residues" evidence="1">
    <location>
        <begin position="419"/>
        <end position="429"/>
    </location>
</feature>
<evidence type="ECO:0000256" key="1">
    <source>
        <dbReference type="SAM" id="MobiDB-lite"/>
    </source>
</evidence>
<dbReference type="InterPro" id="IPR018809">
    <property type="entry name" value="DUF2406"/>
</dbReference>
<sequence>MATYNNNNAHPLPAAPVGGASMLPPAPVQHARHHQQSQQAPPQAPRRESQASRPKSRSFSFRSDRSQKSAAPASQKFEPETHDEKEAKRLHTKADPTMAIFEAEPSAVAATVKSSLAPLRSIVHKDNNGNVIAEPDKSNPTRYRWERPLDTIRSFEAAIDGGYLRQNSYSNDNDSGNFSRRSSYFTQNNNSARYPQDSYYGRPQSHMYTSASAHDLRQNLHARNDNHHDQGGYNNGAGYGNGNGSRQRYSRIQSDSQIHSHMNQMNGQNNVYPVSSNHRSYETVASGAGSSGTSGEPAGYQTDPTSSDNSSIERRQSPSKSNMMMGQGYQGFSGYQNGAYPNGGYSGYNGGVPKRVSPTIQLSSGPMRQQLPPMNQMGQTQSGAPIAPTHSVISKKPIATSQQSTPTPAAPAAPEKRKSWLPKRFSRQN</sequence>
<dbReference type="PANTHER" id="PTHR28186:SF1">
    <property type="entry name" value="MEIOTICALLY UP-REGULATED GENE 9 PROTEIN"/>
    <property type="match status" value="1"/>
</dbReference>
<feature type="region of interest" description="Disordered" evidence="1">
    <location>
        <begin position="223"/>
        <end position="253"/>
    </location>
</feature>
<feature type="compositionally biased region" description="Low complexity" evidence="1">
    <location>
        <begin position="285"/>
        <end position="295"/>
    </location>
</feature>
<reference evidence="2 3" key="1">
    <citation type="submission" date="2024-01" db="EMBL/GenBank/DDBJ databases">
        <authorList>
            <person name="Allen C."/>
            <person name="Tagirdzhanova G."/>
        </authorList>
    </citation>
    <scope>NUCLEOTIDE SEQUENCE [LARGE SCALE GENOMIC DNA]</scope>
    <source>
        <strain evidence="2 3">CBS 573.63</strain>
    </source>
</reference>
<dbReference type="Proteomes" id="UP001642501">
    <property type="component" value="Unassembled WGS sequence"/>
</dbReference>
<feature type="compositionally biased region" description="Polar residues" evidence="1">
    <location>
        <begin position="165"/>
        <end position="193"/>
    </location>
</feature>
<evidence type="ECO:0000313" key="3">
    <source>
        <dbReference type="Proteomes" id="UP001642501"/>
    </source>
</evidence>
<evidence type="ECO:0000313" key="2">
    <source>
        <dbReference type="EMBL" id="CAK7266926.1"/>
    </source>
</evidence>
<gene>
    <name evidence="2" type="ORF">SEPCBS57363_002333</name>
</gene>
<dbReference type="EMBL" id="CAWUOM010000030">
    <property type="protein sequence ID" value="CAK7266926.1"/>
    <property type="molecule type" value="Genomic_DNA"/>
</dbReference>
<accession>A0ABP0DJD1</accession>
<dbReference type="PANTHER" id="PTHR28186">
    <property type="entry name" value="MEIOTICALLY UP-REGULATED GENE 9 PROTEIN"/>
    <property type="match status" value="1"/>
</dbReference>
<name>A0ABP0DJD1_9PEZI</name>
<organism evidence="2 3">
    <name type="scientific">Sporothrix epigloea</name>
    <dbReference type="NCBI Taxonomy" id="1892477"/>
    <lineage>
        <taxon>Eukaryota</taxon>
        <taxon>Fungi</taxon>
        <taxon>Dikarya</taxon>
        <taxon>Ascomycota</taxon>
        <taxon>Pezizomycotina</taxon>
        <taxon>Sordariomycetes</taxon>
        <taxon>Sordariomycetidae</taxon>
        <taxon>Ophiostomatales</taxon>
        <taxon>Ophiostomataceae</taxon>
        <taxon>Sporothrix</taxon>
    </lineage>
</organism>
<feature type="region of interest" description="Disordered" evidence="1">
    <location>
        <begin position="374"/>
        <end position="429"/>
    </location>
</feature>
<feature type="compositionally biased region" description="Basic and acidic residues" evidence="1">
    <location>
        <begin position="77"/>
        <end position="90"/>
    </location>
</feature>
<protein>
    <submittedName>
        <fullName evidence="2">Uncharacterized protein</fullName>
    </submittedName>
</protein>
<dbReference type="Pfam" id="PF10295">
    <property type="entry name" value="DUF2406"/>
    <property type="match status" value="1"/>
</dbReference>
<feature type="compositionally biased region" description="Polar residues" evidence="1">
    <location>
        <begin position="374"/>
        <end position="383"/>
    </location>
</feature>
<feature type="compositionally biased region" description="Low complexity" evidence="1">
    <location>
        <begin position="1"/>
        <end position="16"/>
    </location>
</feature>
<keyword evidence="3" id="KW-1185">Reference proteome</keyword>